<feature type="domain" description="Phospholipid/glycerol acyltransferase" evidence="3">
    <location>
        <begin position="30"/>
        <end position="140"/>
    </location>
</feature>
<evidence type="ECO:0000256" key="2">
    <source>
        <dbReference type="ARBA" id="ARBA00023315"/>
    </source>
</evidence>
<dbReference type="SUPFAM" id="SSF69593">
    <property type="entry name" value="Glycerol-3-phosphate (1)-acyltransferase"/>
    <property type="match status" value="1"/>
</dbReference>
<keyword evidence="5" id="KW-1185">Reference proteome</keyword>
<dbReference type="InterPro" id="IPR002123">
    <property type="entry name" value="Plipid/glycerol_acylTrfase"/>
</dbReference>
<comment type="caution">
    <text evidence="4">The sequence shown here is derived from an EMBL/GenBank/DDBJ whole genome shotgun (WGS) entry which is preliminary data.</text>
</comment>
<dbReference type="CDD" id="cd07989">
    <property type="entry name" value="LPLAT_AGPAT-like"/>
    <property type="match status" value="1"/>
</dbReference>
<evidence type="ECO:0000259" key="3">
    <source>
        <dbReference type="SMART" id="SM00563"/>
    </source>
</evidence>
<proteinExistence type="predicted"/>
<keyword evidence="1 4" id="KW-0808">Transferase</keyword>
<evidence type="ECO:0000313" key="5">
    <source>
        <dbReference type="Proteomes" id="UP000037405"/>
    </source>
</evidence>
<evidence type="ECO:0000313" key="4">
    <source>
        <dbReference type="EMBL" id="KON91931.1"/>
    </source>
</evidence>
<dbReference type="GO" id="GO:0003841">
    <property type="term" value="F:1-acylglycerol-3-phosphate O-acyltransferase activity"/>
    <property type="evidence" value="ECO:0007669"/>
    <property type="project" value="TreeGrafter"/>
</dbReference>
<dbReference type="EMBL" id="LGUE01000001">
    <property type="protein sequence ID" value="KON91931.1"/>
    <property type="molecule type" value="Genomic_DNA"/>
</dbReference>
<dbReference type="GO" id="GO:0006654">
    <property type="term" value="P:phosphatidic acid biosynthetic process"/>
    <property type="evidence" value="ECO:0007669"/>
    <property type="project" value="TreeGrafter"/>
</dbReference>
<reference evidence="5" key="1">
    <citation type="submission" date="2015-07" db="EMBL/GenBank/DDBJ databases">
        <title>Fjat-14235 jcm11544.</title>
        <authorList>
            <person name="Liu B."/>
            <person name="Wang J."/>
            <person name="Zhu Y."/>
            <person name="Liu G."/>
            <person name="Chen Q."/>
            <person name="Chen Z."/>
            <person name="Lan J."/>
            <person name="Che J."/>
            <person name="Ge C."/>
            <person name="Shi H."/>
            <person name="Pan Z."/>
            <person name="Liu X."/>
        </authorList>
    </citation>
    <scope>NUCLEOTIDE SEQUENCE [LARGE SCALE GENOMIC DNA]</scope>
    <source>
        <strain evidence="5">JCM 11544</strain>
    </source>
</reference>
<organism evidence="4 5">
    <name type="scientific">Rossellomorea marisflavi</name>
    <dbReference type="NCBI Taxonomy" id="189381"/>
    <lineage>
        <taxon>Bacteria</taxon>
        <taxon>Bacillati</taxon>
        <taxon>Bacillota</taxon>
        <taxon>Bacilli</taxon>
        <taxon>Bacillales</taxon>
        <taxon>Bacillaceae</taxon>
        <taxon>Rossellomorea</taxon>
    </lineage>
</organism>
<dbReference type="Proteomes" id="UP000037405">
    <property type="component" value="Unassembled WGS sequence"/>
</dbReference>
<name>A0A0M0GR63_9BACI</name>
<dbReference type="OrthoDB" id="9803035at2"/>
<keyword evidence="2 4" id="KW-0012">Acyltransferase</keyword>
<dbReference type="Pfam" id="PF01553">
    <property type="entry name" value="Acyltransferase"/>
    <property type="match status" value="1"/>
</dbReference>
<protein>
    <submittedName>
        <fullName evidence="4">Acyl-phosphate glycerol 3-phosphate acyltransferase</fullName>
    </submittedName>
</protein>
<sequence length="193" mass="21295">MYSFLANLAKLIFGKVEIRNAHLLPEEGGYIVTCSHKTWLDVVALGFSMPGPVNFMAKKELFDRKIPAFILHKIHAFPVNRENPSPSSIKKPVKLLRGGAIVGVFPGGTRSDEDVEAKRGAITIANLSRVPIVPAAYHGPTSFKELLRNRHKAVIVIGQPYTVRAKDKEQMTAETKVLSGKINELIKEAQKIS</sequence>
<dbReference type="STRING" id="189381.GCA_900166615_03179"/>
<dbReference type="PANTHER" id="PTHR10434:SF40">
    <property type="entry name" value="1-ACYL-SN-GLYCEROL-3-PHOSPHATE ACYLTRANSFERASE"/>
    <property type="match status" value="1"/>
</dbReference>
<dbReference type="RefSeq" id="WP_053427129.1">
    <property type="nucleotide sequence ID" value="NZ_LGUE01000001.1"/>
</dbReference>
<dbReference type="PANTHER" id="PTHR10434">
    <property type="entry name" value="1-ACYL-SN-GLYCEROL-3-PHOSPHATE ACYLTRANSFERASE"/>
    <property type="match status" value="1"/>
</dbReference>
<dbReference type="AlphaFoldDB" id="A0A0M0GR63"/>
<evidence type="ECO:0000256" key="1">
    <source>
        <dbReference type="ARBA" id="ARBA00022679"/>
    </source>
</evidence>
<gene>
    <name evidence="4" type="ORF">AF331_05520</name>
</gene>
<dbReference type="PATRIC" id="fig|189381.12.peg.1239"/>
<dbReference type="SMART" id="SM00563">
    <property type="entry name" value="PlsC"/>
    <property type="match status" value="1"/>
</dbReference>
<accession>A0A0M0GR63</accession>